<accession>A0A7S8IYZ5</accession>
<organism evidence="1 2">
    <name type="scientific">Candidatus Nitrospira kreftii</name>
    <dbReference type="NCBI Taxonomy" id="2652173"/>
    <lineage>
        <taxon>Bacteria</taxon>
        <taxon>Pseudomonadati</taxon>
        <taxon>Nitrospirota</taxon>
        <taxon>Nitrospiria</taxon>
        <taxon>Nitrospirales</taxon>
        <taxon>Nitrospiraceae</taxon>
        <taxon>Nitrospira</taxon>
    </lineage>
</organism>
<name>A0A7S8IYZ5_9BACT</name>
<dbReference type="Gene3D" id="2.60.120.620">
    <property type="entry name" value="q2cbj1_9rhob like domain"/>
    <property type="match status" value="1"/>
</dbReference>
<reference evidence="1 2" key="1">
    <citation type="journal article" date="2020" name="ISME J.">
        <title>Enrichment and physiological characterization of a novel comammox Nitrospira indicates ammonium inhibition of complete nitrification.</title>
        <authorList>
            <person name="Sakoula D."/>
            <person name="Koch H."/>
            <person name="Frank J."/>
            <person name="Jetten M.S.M."/>
            <person name="van Kessel M.A.H.J."/>
            <person name="Lucker S."/>
        </authorList>
    </citation>
    <scope>NUCLEOTIDE SEQUENCE [LARGE SCALE GENOMIC DNA]</scope>
    <source>
        <strain evidence="1">Comreactor17</strain>
    </source>
</reference>
<evidence type="ECO:0008006" key="3">
    <source>
        <dbReference type="Google" id="ProtNLM"/>
    </source>
</evidence>
<dbReference type="InterPro" id="IPR008775">
    <property type="entry name" value="Phytyl_CoA_dOase-like"/>
</dbReference>
<sequence>MNTIYYDPPFSDERRREELYRGQLLVYSPRRSTLAFIQFAKQLITEAFEPYDPETAQHHLSVEQYADILVKLKPNFIHHPESKTLMRDIFNEMGCDLGKTYYDVPKMRSSTSDNYLTTGIAYAWHPHRDTWYSAPPCQINWWIPIFDIESNNAMAFHPQYWNHPVKNSSEGYNYYRWNQESRGAHVAKFLKEDPRPLPKPLEPLVLDPQIRLIVPAGGIILFSAAQMHSSVPNTSGKTRFSIDFRVVNLDDVGKKIGAPRTDEACTGTTMRDYLRATDLTHIPDELIALYDDETAGEGKLVYSMEERGDRGAGVL</sequence>
<protein>
    <recommendedName>
        <fullName evidence="3">Phytanoyl-CoA dioxygenase</fullName>
    </recommendedName>
</protein>
<dbReference type="KEGG" id="nkf:Nkreftii_001373"/>
<dbReference type="SUPFAM" id="SSF51197">
    <property type="entry name" value="Clavaminate synthase-like"/>
    <property type="match status" value="1"/>
</dbReference>
<dbReference type="GO" id="GO:0016706">
    <property type="term" value="F:2-oxoglutarate-dependent dioxygenase activity"/>
    <property type="evidence" value="ECO:0007669"/>
    <property type="project" value="UniProtKB-ARBA"/>
</dbReference>
<dbReference type="Pfam" id="PF05721">
    <property type="entry name" value="PhyH"/>
    <property type="match status" value="1"/>
</dbReference>
<dbReference type="Proteomes" id="UP000593737">
    <property type="component" value="Chromosome"/>
</dbReference>
<gene>
    <name evidence="1" type="ORF">Nkreftii_001373</name>
</gene>
<proteinExistence type="predicted"/>
<dbReference type="AlphaFoldDB" id="A0A7S8IYZ5"/>
<dbReference type="EMBL" id="CP047423">
    <property type="protein sequence ID" value="QPD03599.1"/>
    <property type="molecule type" value="Genomic_DNA"/>
</dbReference>
<evidence type="ECO:0000313" key="1">
    <source>
        <dbReference type="EMBL" id="QPD03599.1"/>
    </source>
</evidence>
<evidence type="ECO:0000313" key="2">
    <source>
        <dbReference type="Proteomes" id="UP000593737"/>
    </source>
</evidence>